<proteinExistence type="predicted"/>
<dbReference type="PROSITE" id="PS00330">
    <property type="entry name" value="HEMOLYSIN_CALCIUM"/>
    <property type="match status" value="2"/>
</dbReference>
<dbReference type="Proteomes" id="UP000519439">
    <property type="component" value="Unassembled WGS sequence"/>
</dbReference>
<dbReference type="RefSeq" id="WP_027314873.1">
    <property type="nucleotide sequence ID" value="NZ_JACIDC010000002.1"/>
</dbReference>
<comment type="caution">
    <text evidence="3">The sequence shown here is derived from an EMBL/GenBank/DDBJ whole genome shotgun (WGS) entry which is preliminary data.</text>
</comment>
<evidence type="ECO:0000313" key="3">
    <source>
        <dbReference type="EMBL" id="MBB4039026.1"/>
    </source>
</evidence>
<dbReference type="Pfam" id="PF00353">
    <property type="entry name" value="HemolysinCabind"/>
    <property type="match status" value="4"/>
</dbReference>
<dbReference type="InterPro" id="IPR001343">
    <property type="entry name" value="Hemolysn_Ca-bd"/>
</dbReference>
<gene>
    <name evidence="3" type="ORF">GGR34_000661</name>
</gene>
<dbReference type="Gene3D" id="2.160.20.160">
    <property type="match status" value="1"/>
</dbReference>
<dbReference type="PANTHER" id="PTHR38340">
    <property type="entry name" value="S-LAYER PROTEIN"/>
    <property type="match status" value="1"/>
</dbReference>
<dbReference type="SUPFAM" id="SSF51120">
    <property type="entry name" value="beta-Roll"/>
    <property type="match status" value="4"/>
</dbReference>
<evidence type="ECO:0000256" key="2">
    <source>
        <dbReference type="ARBA" id="ARBA00022525"/>
    </source>
</evidence>
<dbReference type="GO" id="GO:0005509">
    <property type="term" value="F:calcium ion binding"/>
    <property type="evidence" value="ECO:0007669"/>
    <property type="project" value="InterPro"/>
</dbReference>
<evidence type="ECO:0000256" key="1">
    <source>
        <dbReference type="ARBA" id="ARBA00004613"/>
    </source>
</evidence>
<evidence type="ECO:0000313" key="4">
    <source>
        <dbReference type="Proteomes" id="UP000519439"/>
    </source>
</evidence>
<comment type="subcellular location">
    <subcellularLocation>
        <location evidence="1">Secreted</location>
    </subcellularLocation>
</comment>
<protein>
    <submittedName>
        <fullName evidence="3">Ca2+-binding RTX toxin-like protein</fullName>
    </submittedName>
</protein>
<dbReference type="GO" id="GO:0005576">
    <property type="term" value="C:extracellular region"/>
    <property type="evidence" value="ECO:0007669"/>
    <property type="project" value="UniProtKB-SubCell"/>
</dbReference>
<reference evidence="3 4" key="1">
    <citation type="submission" date="2020-08" db="EMBL/GenBank/DDBJ databases">
        <title>Genomic Encyclopedia of Type Strains, Phase IV (KMG-IV): sequencing the most valuable type-strain genomes for metagenomic binning, comparative biology and taxonomic classification.</title>
        <authorList>
            <person name="Goeker M."/>
        </authorList>
    </citation>
    <scope>NUCLEOTIDE SEQUENCE [LARGE SCALE GENOMIC DNA]</scope>
    <source>
        <strain evidence="3 4">DSM 15743</strain>
    </source>
</reference>
<dbReference type="InterPro" id="IPR011049">
    <property type="entry name" value="Serralysin-like_metalloprot_C"/>
</dbReference>
<keyword evidence="2" id="KW-0964">Secreted</keyword>
<dbReference type="InterPro" id="IPR050557">
    <property type="entry name" value="RTX_toxin/Mannuronan_C5-epim"/>
</dbReference>
<dbReference type="PANTHER" id="PTHR38340:SF1">
    <property type="entry name" value="S-LAYER PROTEIN"/>
    <property type="match status" value="1"/>
</dbReference>
<dbReference type="PRINTS" id="PR00313">
    <property type="entry name" value="CABNDNGRPT"/>
</dbReference>
<dbReference type="EMBL" id="JACIDC010000002">
    <property type="protein sequence ID" value="MBB4039026.1"/>
    <property type="molecule type" value="Genomic_DNA"/>
</dbReference>
<dbReference type="AlphaFoldDB" id="A0A7W6ID99"/>
<dbReference type="InterPro" id="IPR018511">
    <property type="entry name" value="Hemolysin-typ_Ca-bd_CS"/>
</dbReference>
<dbReference type="Gene3D" id="2.150.10.10">
    <property type="entry name" value="Serralysin-like metalloprotease, C-terminal"/>
    <property type="match status" value="2"/>
</dbReference>
<name>A0A7W6ID99_9HYPH</name>
<organism evidence="3 4">
    <name type="scientific">Microvirga flocculans</name>
    <dbReference type="NCBI Taxonomy" id="217168"/>
    <lineage>
        <taxon>Bacteria</taxon>
        <taxon>Pseudomonadati</taxon>
        <taxon>Pseudomonadota</taxon>
        <taxon>Alphaproteobacteria</taxon>
        <taxon>Hyphomicrobiales</taxon>
        <taxon>Methylobacteriaceae</taxon>
        <taxon>Microvirga</taxon>
    </lineage>
</organism>
<keyword evidence="4" id="KW-1185">Reference proteome</keyword>
<sequence>MALFQFSEIDNPALQGIGLRDFIDGSTTIVEEASKRIYLSSTGRRIELDLADTEQFGPRSLCTKLTFYVLDPQTGEDVVYAVATEFPPGLIPGPGLYQLLTRDTVNGSSGKDFLESYGDAFSSSQGDALYGFGGDDTLVTDDNKTLLDGGTGNDKFFLSTPTQTFLTNTFAIDGGEGFDTLHIAYGGSIAFEAMENTPAIAGIERIEFGQYIVSSTLVRFTSAQIAALPADLQIDTAREAFTKFDIARTPGESVNIDLSGWAFTGWDPQQVPMRQVFTYNLAENSPLDDRVKGSIFLDFIRAHGGNDLIDGYAGNDILLGDQGRDTVYGGAGDDRIVVNDGDAEAGEIIDGGEGNDILQAEGDLRGVTIRGIERVQATSGATVQFGNTLRSDVAFDVNGIATLIRVHLDNGQPLDASGWTTVNWVSGSQLEIVGSAGADRIIAPKIAVSVLGGEGLDTVSLDRSFRTSSVVLDLSDATDEHVLSDGTVLKSIERFELTGGTARDILAGGAFGDTLAGGGGRDMLDGGGGADLLDGGAGDDILDGGLGNDTFVVSGNDAILDSGGLDTVLVAGSFSLAALAQIENLSVQSASSTAAIGLSGNALANVINGNAGVNTLQGQAGNDTLNGLAGNDTVLGGAGKDILSGGAGKDTFTFNSSLNKSTNVDTITDFRATDDTIRLDDAVFKGVKRGALAKSAFVLGQKAADAQDRVIYDKKAGALYYDPDGTGSAKQLLFAKLANKAALSHLDFAIV</sequence>
<accession>A0A7W6ID99</accession>